<feature type="compositionally biased region" description="Basic and acidic residues" evidence="6">
    <location>
        <begin position="585"/>
        <end position="603"/>
    </location>
</feature>
<feature type="compositionally biased region" description="Basic and acidic residues" evidence="6">
    <location>
        <begin position="275"/>
        <end position="287"/>
    </location>
</feature>
<feature type="region of interest" description="Disordered" evidence="6">
    <location>
        <begin position="622"/>
        <end position="665"/>
    </location>
</feature>
<dbReference type="GO" id="GO:0019185">
    <property type="term" value="C:snRNA-activating protein complex"/>
    <property type="evidence" value="ECO:0007669"/>
    <property type="project" value="TreeGrafter"/>
</dbReference>
<dbReference type="PROSITE" id="PS50157">
    <property type="entry name" value="ZINC_FINGER_C2H2_2"/>
    <property type="match status" value="1"/>
</dbReference>
<dbReference type="GO" id="GO:0042795">
    <property type="term" value="P:snRNA transcription by RNA polymerase II"/>
    <property type="evidence" value="ECO:0007669"/>
    <property type="project" value="TreeGrafter"/>
</dbReference>
<dbReference type="Pfam" id="PF00249">
    <property type="entry name" value="Myb_DNA-binding"/>
    <property type="match status" value="1"/>
</dbReference>
<protein>
    <submittedName>
        <fullName evidence="10">Uncharacterized protein</fullName>
    </submittedName>
</protein>
<evidence type="ECO:0000256" key="1">
    <source>
        <dbReference type="ARBA" id="ARBA00023015"/>
    </source>
</evidence>
<keyword evidence="5" id="KW-0479">Metal-binding</keyword>
<dbReference type="Proteomes" id="UP000521872">
    <property type="component" value="Unassembled WGS sequence"/>
</dbReference>
<evidence type="ECO:0000313" key="10">
    <source>
        <dbReference type="EMBL" id="KAF4623975.1"/>
    </source>
</evidence>
<gene>
    <name evidence="10" type="ORF">D9613_001697</name>
</gene>
<dbReference type="GO" id="GO:0001006">
    <property type="term" value="F:RNA polymerase III type 3 promoter sequence-specific DNA binding"/>
    <property type="evidence" value="ECO:0007669"/>
    <property type="project" value="TreeGrafter"/>
</dbReference>
<sequence>MSEKIITRPWTEEEDRLLREGVALHGEQDNWRLVSNMIPGRSNKACRKRWLHSLKPDVKKTAWEPGEDQRLIELFDRLGPKWSAIAREIPGRTDDACSKRYREALDPNLKKDPWTPEEDRIILAAHSQYGKTNQWTQVGLELRRSSLACRNRFRLLERRKSGKMSQTASPAQAVVVNELPPVVDQPSEPAIVDMPLLPDWPPYFPPEAYSTFTDDGEHRGSSFFVEPPPDIFEKADPEIAPFKPSSSSLSAALSDPPRVPRPLPPISVNSTPETRSQDIPHNTERHSSLSPLTQCNAMPEMNDILVSLDDFSQAPMPVFQQPHFLNIPDPQPYSFDLYNSFGHIPDIYSTSPISIPSELTQPNDVSSPSFLWKPRIQESEFDSPRSAYDGSIHDIPDDYSSTASTPYFASSALSPSASPLPETHLDLPSPPEQPSTRSLLFSASMTTFFANSDQRRKYSTSKPGKPSSRVQARLSSNLPLSDDPNIKPYACGRAECWPAGEPMSRSCFTTSGELLDHSRDDHPNDGPSDKPYRCGLKGCDKSWKSINGLQYHLQVSTEHFTTALFDRLFTVSRPGTSGAAPGSRSKPDAGKKSNTDPEPERKFVCPRPGCYKAYRQQSGLRYHMNFGHPPDMPTQVQEVPPAIESQLPNKAKKLRPKSLSRSVPS</sequence>
<dbReference type="PROSITE" id="PS00028">
    <property type="entry name" value="ZINC_FINGER_C2H2_1"/>
    <property type="match status" value="1"/>
</dbReference>
<evidence type="ECO:0000256" key="5">
    <source>
        <dbReference type="PROSITE-ProRule" id="PRU00042"/>
    </source>
</evidence>
<comment type="caution">
    <text evidence="10">The sequence shown here is derived from an EMBL/GenBank/DDBJ whole genome shotgun (WGS) entry which is preliminary data.</text>
</comment>
<dbReference type="PANTHER" id="PTHR46621">
    <property type="entry name" value="SNRNA-ACTIVATING PROTEIN COMPLEX SUBUNIT 4"/>
    <property type="match status" value="1"/>
</dbReference>
<dbReference type="InterPro" id="IPR051575">
    <property type="entry name" value="Myb-like_DNA-bd"/>
</dbReference>
<dbReference type="InterPro" id="IPR009057">
    <property type="entry name" value="Homeodomain-like_sf"/>
</dbReference>
<dbReference type="PANTHER" id="PTHR46621:SF1">
    <property type="entry name" value="SNRNA-ACTIVATING PROTEIN COMPLEX SUBUNIT 4"/>
    <property type="match status" value="1"/>
</dbReference>
<organism evidence="10 11">
    <name type="scientific">Agrocybe pediades</name>
    <dbReference type="NCBI Taxonomy" id="84607"/>
    <lineage>
        <taxon>Eukaryota</taxon>
        <taxon>Fungi</taxon>
        <taxon>Dikarya</taxon>
        <taxon>Basidiomycota</taxon>
        <taxon>Agaricomycotina</taxon>
        <taxon>Agaricomycetes</taxon>
        <taxon>Agaricomycetidae</taxon>
        <taxon>Agaricales</taxon>
        <taxon>Agaricineae</taxon>
        <taxon>Strophariaceae</taxon>
        <taxon>Agrocybe</taxon>
    </lineage>
</organism>
<dbReference type="CDD" id="cd00167">
    <property type="entry name" value="SANT"/>
    <property type="match status" value="2"/>
</dbReference>
<keyword evidence="2" id="KW-0238">DNA-binding</keyword>
<dbReference type="GO" id="GO:0000978">
    <property type="term" value="F:RNA polymerase II cis-regulatory region sequence-specific DNA binding"/>
    <property type="evidence" value="ECO:0007669"/>
    <property type="project" value="TreeGrafter"/>
</dbReference>
<keyword evidence="4" id="KW-0539">Nucleus</keyword>
<feature type="domain" description="HTH myb-type" evidence="9">
    <location>
        <begin position="2"/>
        <end position="50"/>
    </location>
</feature>
<dbReference type="PROSITE" id="PS51294">
    <property type="entry name" value="HTH_MYB"/>
    <property type="match status" value="3"/>
</dbReference>
<feature type="region of interest" description="Disordered" evidence="6">
    <location>
        <begin position="234"/>
        <end position="289"/>
    </location>
</feature>
<feature type="domain" description="Myb-like" evidence="7">
    <location>
        <begin position="2"/>
        <end position="54"/>
    </location>
</feature>
<dbReference type="SMART" id="SM00355">
    <property type="entry name" value="ZnF_C2H2"/>
    <property type="match status" value="3"/>
</dbReference>
<keyword evidence="3" id="KW-0804">Transcription</keyword>
<dbReference type="GO" id="GO:0042796">
    <property type="term" value="P:snRNA transcription by RNA polymerase III"/>
    <property type="evidence" value="ECO:0007669"/>
    <property type="project" value="TreeGrafter"/>
</dbReference>
<dbReference type="Pfam" id="PF13921">
    <property type="entry name" value="Myb_DNA-bind_6"/>
    <property type="match status" value="1"/>
</dbReference>
<feature type="region of interest" description="Disordered" evidence="6">
    <location>
        <begin position="411"/>
        <end position="437"/>
    </location>
</feature>
<name>A0A8H4R5U1_9AGAR</name>
<feature type="compositionally biased region" description="Low complexity" evidence="6">
    <location>
        <begin position="411"/>
        <end position="421"/>
    </location>
</feature>
<feature type="domain" description="HTH myb-type" evidence="9">
    <location>
        <begin position="110"/>
        <end position="161"/>
    </location>
</feature>
<evidence type="ECO:0000313" key="11">
    <source>
        <dbReference type="Proteomes" id="UP000521872"/>
    </source>
</evidence>
<evidence type="ECO:0000256" key="3">
    <source>
        <dbReference type="ARBA" id="ARBA00023163"/>
    </source>
</evidence>
<feature type="domain" description="C2H2-type" evidence="8">
    <location>
        <begin position="603"/>
        <end position="633"/>
    </location>
</feature>
<proteinExistence type="predicted"/>
<feature type="domain" description="Myb-like" evidence="7">
    <location>
        <begin position="106"/>
        <end position="157"/>
    </location>
</feature>
<evidence type="ECO:0000259" key="7">
    <source>
        <dbReference type="PROSITE" id="PS50090"/>
    </source>
</evidence>
<accession>A0A8H4R5U1</accession>
<keyword evidence="5" id="KW-0862">Zinc</keyword>
<dbReference type="InterPro" id="IPR013087">
    <property type="entry name" value="Znf_C2H2_type"/>
</dbReference>
<keyword evidence="11" id="KW-1185">Reference proteome</keyword>
<keyword evidence="1" id="KW-0805">Transcription regulation</keyword>
<evidence type="ECO:0000259" key="8">
    <source>
        <dbReference type="PROSITE" id="PS50157"/>
    </source>
</evidence>
<dbReference type="SMART" id="SM00717">
    <property type="entry name" value="SANT"/>
    <property type="match status" value="3"/>
</dbReference>
<evidence type="ECO:0000256" key="4">
    <source>
        <dbReference type="ARBA" id="ARBA00023242"/>
    </source>
</evidence>
<dbReference type="InterPro" id="IPR017930">
    <property type="entry name" value="Myb_dom"/>
</dbReference>
<evidence type="ECO:0000259" key="9">
    <source>
        <dbReference type="PROSITE" id="PS51294"/>
    </source>
</evidence>
<dbReference type="EMBL" id="JAACJL010000001">
    <property type="protein sequence ID" value="KAF4623975.1"/>
    <property type="molecule type" value="Genomic_DNA"/>
</dbReference>
<evidence type="ECO:0000256" key="2">
    <source>
        <dbReference type="ARBA" id="ARBA00023125"/>
    </source>
</evidence>
<feature type="compositionally biased region" description="Polar residues" evidence="6">
    <location>
        <begin position="468"/>
        <end position="479"/>
    </location>
</feature>
<dbReference type="PROSITE" id="PS50090">
    <property type="entry name" value="MYB_LIKE"/>
    <property type="match status" value="3"/>
</dbReference>
<reference evidence="10 11" key="1">
    <citation type="submission" date="2019-12" db="EMBL/GenBank/DDBJ databases">
        <authorList>
            <person name="Floudas D."/>
            <person name="Bentzer J."/>
            <person name="Ahren D."/>
            <person name="Johansson T."/>
            <person name="Persson P."/>
            <person name="Tunlid A."/>
        </authorList>
    </citation>
    <scope>NUCLEOTIDE SEQUENCE [LARGE SCALE GENOMIC DNA]</scope>
    <source>
        <strain evidence="10 11">CBS 102.39</strain>
    </source>
</reference>
<feature type="domain" description="Myb-like" evidence="7">
    <location>
        <begin position="55"/>
        <end position="105"/>
    </location>
</feature>
<dbReference type="Gene3D" id="1.10.10.60">
    <property type="entry name" value="Homeodomain-like"/>
    <property type="match status" value="3"/>
</dbReference>
<feature type="compositionally biased region" description="Low complexity" evidence="6">
    <location>
        <begin position="245"/>
        <end position="256"/>
    </location>
</feature>
<evidence type="ECO:0000256" key="6">
    <source>
        <dbReference type="SAM" id="MobiDB-lite"/>
    </source>
</evidence>
<dbReference type="InterPro" id="IPR001005">
    <property type="entry name" value="SANT/Myb"/>
</dbReference>
<feature type="region of interest" description="Disordered" evidence="6">
    <location>
        <begin position="452"/>
        <end position="481"/>
    </location>
</feature>
<feature type="region of interest" description="Disordered" evidence="6">
    <location>
        <begin position="574"/>
        <end position="606"/>
    </location>
</feature>
<keyword evidence="5" id="KW-0863">Zinc-finger</keyword>
<feature type="domain" description="HTH myb-type" evidence="9">
    <location>
        <begin position="55"/>
        <end position="109"/>
    </location>
</feature>
<dbReference type="GO" id="GO:0008270">
    <property type="term" value="F:zinc ion binding"/>
    <property type="evidence" value="ECO:0007669"/>
    <property type="project" value="UniProtKB-KW"/>
</dbReference>
<dbReference type="Gene3D" id="3.30.160.60">
    <property type="entry name" value="Classic Zinc Finger"/>
    <property type="match status" value="1"/>
</dbReference>
<dbReference type="SUPFAM" id="SSF46689">
    <property type="entry name" value="Homeodomain-like"/>
    <property type="match status" value="2"/>
</dbReference>
<dbReference type="AlphaFoldDB" id="A0A8H4R5U1"/>